<evidence type="ECO:0008006" key="3">
    <source>
        <dbReference type="Google" id="ProtNLM"/>
    </source>
</evidence>
<sequence length="196" mass="23411">MTPEQTNKYRQYLRLLISYNDYKKSGEIADLILSEQYYEKRKKVKEEEEEQQKIRKLWEGLNCSMIIAYCRPFSGNDKKSKNKIPDLTKKVLDCLTKKEKFLHNEIIEERNKIIAHSDSEAWDITPQYILIEETNNKILFPCHKDVRAPLLPQYVKMISEMNSKLMEEIFSRRMVLENELTDFFPIQPVSIKNNKK</sequence>
<evidence type="ECO:0000313" key="2">
    <source>
        <dbReference type="Proteomes" id="UP000294848"/>
    </source>
</evidence>
<reference evidence="1 2" key="1">
    <citation type="submission" date="2019-03" db="EMBL/GenBank/DDBJ databases">
        <title>Freshwater and sediment microbial communities from various areas in North America, analyzing microbe dynamics in response to fracking.</title>
        <authorList>
            <person name="Lamendella R."/>
        </authorList>
    </citation>
    <scope>NUCLEOTIDE SEQUENCE [LARGE SCALE GENOMIC DNA]</scope>
    <source>
        <strain evidence="1 2">114D</strain>
    </source>
</reference>
<protein>
    <recommendedName>
        <fullName evidence="3">HEPN AbiU2-like domain-containing protein</fullName>
    </recommendedName>
</protein>
<dbReference type="RefSeq" id="WP_133464854.1">
    <property type="nucleotide sequence ID" value="NZ_SNWI01000004.1"/>
</dbReference>
<proteinExistence type="predicted"/>
<dbReference type="OrthoDB" id="7856302at2"/>
<dbReference type="EMBL" id="SNWI01000004">
    <property type="protein sequence ID" value="TDO02593.1"/>
    <property type="molecule type" value="Genomic_DNA"/>
</dbReference>
<dbReference type="Proteomes" id="UP000294848">
    <property type="component" value="Unassembled WGS sequence"/>
</dbReference>
<name>A0A4R6H384_9BACT</name>
<organism evidence="1 2">
    <name type="scientific">Sunxiuqinia elliptica</name>
    <dbReference type="NCBI Taxonomy" id="655355"/>
    <lineage>
        <taxon>Bacteria</taxon>
        <taxon>Pseudomonadati</taxon>
        <taxon>Bacteroidota</taxon>
        <taxon>Bacteroidia</taxon>
        <taxon>Marinilabiliales</taxon>
        <taxon>Prolixibacteraceae</taxon>
        <taxon>Sunxiuqinia</taxon>
    </lineage>
</organism>
<dbReference type="AlphaFoldDB" id="A0A4R6H384"/>
<comment type="caution">
    <text evidence="1">The sequence shown here is derived from an EMBL/GenBank/DDBJ whole genome shotgun (WGS) entry which is preliminary data.</text>
</comment>
<accession>A0A4R6H384</accession>
<evidence type="ECO:0000313" key="1">
    <source>
        <dbReference type="EMBL" id="TDO02593.1"/>
    </source>
</evidence>
<gene>
    <name evidence="1" type="ORF">DET52_10458</name>
</gene>